<dbReference type="PANTHER" id="PTHR30469">
    <property type="entry name" value="MULTIDRUG RESISTANCE PROTEIN MDTA"/>
    <property type="match status" value="1"/>
</dbReference>
<proteinExistence type="inferred from homology"/>
<dbReference type="RefSeq" id="WP_262398900.1">
    <property type="nucleotide sequence ID" value="NZ_JACRTB010000003.1"/>
</dbReference>
<name>A0ABR7NFR8_9FIRM</name>
<dbReference type="Gene3D" id="2.40.420.20">
    <property type="match status" value="1"/>
</dbReference>
<evidence type="ECO:0000256" key="1">
    <source>
        <dbReference type="ARBA" id="ARBA00009477"/>
    </source>
</evidence>
<dbReference type="InterPro" id="IPR006143">
    <property type="entry name" value="RND_pump_MFP"/>
</dbReference>
<keyword evidence="8" id="KW-1185">Reference proteome</keyword>
<organism evidence="7 8">
    <name type="scientific">Yanshouia hominis</name>
    <dbReference type="NCBI Taxonomy" id="2763673"/>
    <lineage>
        <taxon>Bacteria</taxon>
        <taxon>Bacillati</taxon>
        <taxon>Bacillota</taxon>
        <taxon>Clostridia</taxon>
        <taxon>Eubacteriales</taxon>
        <taxon>Oscillospiraceae</taxon>
        <taxon>Yanshouia</taxon>
    </lineage>
</organism>
<feature type="region of interest" description="Disordered" evidence="3">
    <location>
        <begin position="28"/>
        <end position="54"/>
    </location>
</feature>
<evidence type="ECO:0000256" key="2">
    <source>
        <dbReference type="SAM" id="Coils"/>
    </source>
</evidence>
<dbReference type="InterPro" id="IPR058637">
    <property type="entry name" value="YknX-like_C"/>
</dbReference>
<protein>
    <submittedName>
        <fullName evidence="7">Efflux RND transporter periplasmic adaptor subunit</fullName>
    </submittedName>
</protein>
<dbReference type="SUPFAM" id="SSF111369">
    <property type="entry name" value="HlyD-like secretion proteins"/>
    <property type="match status" value="1"/>
</dbReference>
<dbReference type="Pfam" id="PF25989">
    <property type="entry name" value="YknX_C"/>
    <property type="match status" value="1"/>
</dbReference>
<gene>
    <name evidence="7" type="ORF">H8717_02345</name>
</gene>
<feature type="compositionally biased region" description="Gly residues" evidence="3">
    <location>
        <begin position="29"/>
        <end position="48"/>
    </location>
</feature>
<evidence type="ECO:0000313" key="7">
    <source>
        <dbReference type="EMBL" id="MBC8575253.1"/>
    </source>
</evidence>
<accession>A0ABR7NFR8</accession>
<feature type="chain" id="PRO_5045950684" evidence="4">
    <location>
        <begin position="25"/>
        <end position="469"/>
    </location>
</feature>
<keyword evidence="2" id="KW-0175">Coiled coil</keyword>
<reference evidence="7 8" key="1">
    <citation type="submission" date="2020-08" db="EMBL/GenBank/DDBJ databases">
        <title>Genome public.</title>
        <authorList>
            <person name="Liu C."/>
            <person name="Sun Q."/>
        </authorList>
    </citation>
    <scope>NUCLEOTIDE SEQUENCE [LARGE SCALE GENOMIC DNA]</scope>
    <source>
        <strain evidence="7 8">BX1</strain>
    </source>
</reference>
<evidence type="ECO:0000256" key="4">
    <source>
        <dbReference type="SAM" id="SignalP"/>
    </source>
</evidence>
<evidence type="ECO:0000259" key="5">
    <source>
        <dbReference type="Pfam" id="PF25973"/>
    </source>
</evidence>
<dbReference type="EMBL" id="JACRTB010000003">
    <property type="protein sequence ID" value="MBC8575253.1"/>
    <property type="molecule type" value="Genomic_DNA"/>
</dbReference>
<dbReference type="Proteomes" id="UP000658131">
    <property type="component" value="Unassembled WGS sequence"/>
</dbReference>
<comment type="similarity">
    <text evidence="1">Belongs to the membrane fusion protein (MFP) (TC 8.A.1) family.</text>
</comment>
<keyword evidence="4" id="KW-0732">Signal</keyword>
<dbReference type="Gene3D" id="2.40.50.100">
    <property type="match status" value="1"/>
</dbReference>
<comment type="caution">
    <text evidence="7">The sequence shown here is derived from an EMBL/GenBank/DDBJ whole genome shotgun (WGS) entry which is preliminary data.</text>
</comment>
<evidence type="ECO:0000313" key="8">
    <source>
        <dbReference type="Proteomes" id="UP000658131"/>
    </source>
</evidence>
<feature type="domain" description="YknX-like C-terminal permuted SH3-like" evidence="6">
    <location>
        <begin position="396"/>
        <end position="464"/>
    </location>
</feature>
<feature type="signal peptide" evidence="4">
    <location>
        <begin position="1"/>
        <end position="24"/>
    </location>
</feature>
<dbReference type="Gene3D" id="1.10.287.470">
    <property type="entry name" value="Helix hairpin bin"/>
    <property type="match status" value="1"/>
</dbReference>
<dbReference type="Pfam" id="PF25973">
    <property type="entry name" value="BSH_CzcB"/>
    <property type="match status" value="1"/>
</dbReference>
<dbReference type="NCBIfam" id="TIGR01730">
    <property type="entry name" value="RND_mfp"/>
    <property type="match status" value="1"/>
</dbReference>
<evidence type="ECO:0000256" key="3">
    <source>
        <dbReference type="SAM" id="MobiDB-lite"/>
    </source>
</evidence>
<feature type="domain" description="CzcB-like barrel-sandwich hybrid" evidence="5">
    <location>
        <begin position="84"/>
        <end position="316"/>
    </location>
</feature>
<evidence type="ECO:0000259" key="6">
    <source>
        <dbReference type="Pfam" id="PF25989"/>
    </source>
</evidence>
<dbReference type="InterPro" id="IPR058647">
    <property type="entry name" value="BSH_CzcB-like"/>
</dbReference>
<sequence length="469" mass="50120">MNLKRMTSLALAAALILAAGGCSGASSGQAGGQGGARDSGLAGPGGDGSPAENQAISVNTTLPTVEDLSLTTDYIGTVKAAESVNIYPKSSGTVTAVYFEAGQQVDAGDLLFTVDSTDAELALERAKVTYDQTLRNIDVEESGSGNALTILNYESAIETARQSYERARDNLDLASDDDFDMSEFRKVRKRWKDATKAYDRAQTDETWSELLEAEDDYYELLDDYTDYQDYVTSFENAYTDYEEALEKYEIYKSQQVGENTGSYELQRQAAELTYQSALKAVEDTRVYAPIGGVVETKNITLHENASTQSSAYTISNKDVMSIEFNVSADGVSTLNIGDTVTVTKGSGSYEATVVEIDSKANSVGLFPVTANLVDDSPLLSGVSAKVTAATQSAEDALVIPVDTITYDADGSPYVLVYEDGKAVQIHVTLGITTRSYAQVTEGLTSDSLVITTWHPDLADGAAVSLKSGV</sequence>
<dbReference type="PANTHER" id="PTHR30469:SF33">
    <property type="entry name" value="SLR1207 PROTEIN"/>
    <property type="match status" value="1"/>
</dbReference>
<feature type="coiled-coil region" evidence="2">
    <location>
        <begin position="150"/>
        <end position="177"/>
    </location>
</feature>
<dbReference type="PROSITE" id="PS51257">
    <property type="entry name" value="PROKAR_LIPOPROTEIN"/>
    <property type="match status" value="1"/>
</dbReference>